<proteinExistence type="predicted"/>
<name>A0ABR1U5W2_9PEZI</name>
<protein>
    <recommendedName>
        <fullName evidence="3">F-box domain-containing protein</fullName>
    </recommendedName>
</protein>
<evidence type="ECO:0008006" key="3">
    <source>
        <dbReference type="Google" id="ProtNLM"/>
    </source>
</evidence>
<comment type="caution">
    <text evidence="1">The sequence shown here is derived from an EMBL/GenBank/DDBJ whole genome shotgun (WGS) entry which is preliminary data.</text>
</comment>
<dbReference type="Proteomes" id="UP001446871">
    <property type="component" value="Unassembled WGS sequence"/>
</dbReference>
<keyword evidence="2" id="KW-1185">Reference proteome</keyword>
<organism evidence="1 2">
    <name type="scientific">Apiospora saccharicola</name>
    <dbReference type="NCBI Taxonomy" id="335842"/>
    <lineage>
        <taxon>Eukaryota</taxon>
        <taxon>Fungi</taxon>
        <taxon>Dikarya</taxon>
        <taxon>Ascomycota</taxon>
        <taxon>Pezizomycotina</taxon>
        <taxon>Sordariomycetes</taxon>
        <taxon>Xylariomycetidae</taxon>
        <taxon>Amphisphaeriales</taxon>
        <taxon>Apiosporaceae</taxon>
        <taxon>Apiospora</taxon>
    </lineage>
</organism>
<evidence type="ECO:0000313" key="1">
    <source>
        <dbReference type="EMBL" id="KAK8054285.1"/>
    </source>
</evidence>
<dbReference type="EMBL" id="JAQQWM010000008">
    <property type="protein sequence ID" value="KAK8054285.1"/>
    <property type="molecule type" value="Genomic_DNA"/>
</dbReference>
<gene>
    <name evidence="1" type="ORF">PG996_013586</name>
</gene>
<accession>A0ABR1U5W2</accession>
<evidence type="ECO:0000313" key="2">
    <source>
        <dbReference type="Proteomes" id="UP001446871"/>
    </source>
</evidence>
<reference evidence="1 2" key="1">
    <citation type="submission" date="2023-01" db="EMBL/GenBank/DDBJ databases">
        <title>Analysis of 21 Apiospora genomes using comparative genomics revels a genus with tremendous synthesis potential of carbohydrate active enzymes and secondary metabolites.</title>
        <authorList>
            <person name="Sorensen T."/>
        </authorList>
    </citation>
    <scope>NUCLEOTIDE SEQUENCE [LARGE SCALE GENOMIC DNA]</scope>
    <source>
        <strain evidence="1 2">CBS 83171</strain>
    </source>
</reference>
<sequence>MSPLEGFPAELRTLLLWNVPDPTTLRSLVHASPVLHAQYRCDDRDGSLRACLGRDLDGFFKDAWATGLALDTKTA</sequence>